<dbReference type="SUPFAM" id="SSF51182">
    <property type="entry name" value="RmlC-like cupins"/>
    <property type="match status" value="1"/>
</dbReference>
<keyword evidence="3" id="KW-1185">Reference proteome</keyword>
<proteinExistence type="predicted"/>
<dbReference type="Proteomes" id="UP000035021">
    <property type="component" value="Unassembled WGS sequence"/>
</dbReference>
<accession>A0ABQ0IQF5</accession>
<dbReference type="Pfam" id="PF07883">
    <property type="entry name" value="Cupin_2"/>
    <property type="match status" value="1"/>
</dbReference>
<evidence type="ECO:0000259" key="1">
    <source>
        <dbReference type="Pfam" id="PF07883"/>
    </source>
</evidence>
<name>A0ABQ0IQF5_9ACTN</name>
<dbReference type="Gene3D" id="2.60.120.10">
    <property type="entry name" value="Jelly Rolls"/>
    <property type="match status" value="1"/>
</dbReference>
<protein>
    <recommendedName>
        <fullName evidence="1">Cupin type-2 domain-containing protein</fullName>
    </recommendedName>
</protein>
<gene>
    <name evidence="2" type="ORF">GP2_042_00200</name>
</gene>
<evidence type="ECO:0000313" key="2">
    <source>
        <dbReference type="EMBL" id="GAC85794.1"/>
    </source>
</evidence>
<dbReference type="RefSeq" id="WP_006902047.1">
    <property type="nucleotide sequence ID" value="NZ_BAOQ01000042.1"/>
</dbReference>
<dbReference type="InterPro" id="IPR014710">
    <property type="entry name" value="RmlC-like_jellyroll"/>
</dbReference>
<dbReference type="EMBL" id="BAOQ01000042">
    <property type="protein sequence ID" value="GAC85794.1"/>
    <property type="molecule type" value="Genomic_DNA"/>
</dbReference>
<dbReference type="InterPro" id="IPR011051">
    <property type="entry name" value="RmlC_Cupin_sf"/>
</dbReference>
<sequence length="112" mass="12083">MHQFQSAPTAQQEAVYTELLRTPSMSVGTYVIPAGADDPQCPHTEDEVYVILGGRGVLRTEHGDGVAEPGVALFVPAGERHRFVEVTETLSMYVVFAPAEGTRAVPATRGER</sequence>
<feature type="domain" description="Cupin type-2" evidence="1">
    <location>
        <begin position="30"/>
        <end position="95"/>
    </location>
</feature>
<comment type="caution">
    <text evidence="2">The sequence shown here is derived from an EMBL/GenBank/DDBJ whole genome shotgun (WGS) entry which is preliminary data.</text>
</comment>
<evidence type="ECO:0000313" key="3">
    <source>
        <dbReference type="Proteomes" id="UP000035021"/>
    </source>
</evidence>
<dbReference type="InterPro" id="IPR013096">
    <property type="entry name" value="Cupin_2"/>
</dbReference>
<reference evidence="2 3" key="1">
    <citation type="submission" date="2013-02" db="EMBL/GenBank/DDBJ databases">
        <title>Whole genome shotgun sequence of Gordonia paraffinivorans NBRC 108238.</title>
        <authorList>
            <person name="Isaki-Nakamura S."/>
            <person name="Hosoyama A."/>
            <person name="Tsuchikane K."/>
            <person name="Ando Y."/>
            <person name="Baba S."/>
            <person name="Ohji S."/>
            <person name="Hamada M."/>
            <person name="Tamura T."/>
            <person name="Yamazoe A."/>
            <person name="Yamazaki S."/>
            <person name="Fujita N."/>
        </authorList>
    </citation>
    <scope>NUCLEOTIDE SEQUENCE [LARGE SCALE GENOMIC DNA]</scope>
    <source>
        <strain evidence="2 3">NBRC 108238</strain>
    </source>
</reference>
<organism evidence="2 3">
    <name type="scientific">Gordonia paraffinivorans NBRC 108238</name>
    <dbReference type="NCBI Taxonomy" id="1223543"/>
    <lineage>
        <taxon>Bacteria</taxon>
        <taxon>Bacillati</taxon>
        <taxon>Actinomycetota</taxon>
        <taxon>Actinomycetes</taxon>
        <taxon>Mycobacteriales</taxon>
        <taxon>Gordoniaceae</taxon>
        <taxon>Gordonia</taxon>
    </lineage>
</organism>